<organism evidence="1">
    <name type="scientific">freshwater metagenome</name>
    <dbReference type="NCBI Taxonomy" id="449393"/>
    <lineage>
        <taxon>unclassified sequences</taxon>
        <taxon>metagenomes</taxon>
        <taxon>ecological metagenomes</taxon>
    </lineage>
</organism>
<proteinExistence type="predicted"/>
<gene>
    <name evidence="1" type="ORF">UFOPK3516_01207</name>
</gene>
<reference evidence="1" key="1">
    <citation type="submission" date="2020-05" db="EMBL/GenBank/DDBJ databases">
        <authorList>
            <person name="Chiriac C."/>
            <person name="Salcher M."/>
            <person name="Ghai R."/>
            <person name="Kavagutti S V."/>
        </authorList>
    </citation>
    <scope>NUCLEOTIDE SEQUENCE</scope>
</reference>
<sequence>MTIGLAQISRVRISLARISLTVTGLVPTGKPVMVTVAHLVMVTAARRVTVTERASTETRVTVIVAHRAKSSRPKNSCAWSCARFVLATMIQK</sequence>
<protein>
    <submittedName>
        <fullName evidence="1">Unannotated protein</fullName>
    </submittedName>
</protein>
<name>A0A6J7GN46_9ZZZZ</name>
<evidence type="ECO:0000313" key="1">
    <source>
        <dbReference type="EMBL" id="CAB4906255.1"/>
    </source>
</evidence>
<dbReference type="AlphaFoldDB" id="A0A6J7GN46"/>
<accession>A0A6J7GN46</accession>
<dbReference type="EMBL" id="CAFBMB010000111">
    <property type="protein sequence ID" value="CAB4906255.1"/>
    <property type="molecule type" value="Genomic_DNA"/>
</dbReference>